<dbReference type="InterPro" id="IPR050975">
    <property type="entry name" value="Sleep_regulator"/>
</dbReference>
<dbReference type="InterPro" id="IPR045860">
    <property type="entry name" value="Snake_toxin-like_sf"/>
</dbReference>
<keyword evidence="7" id="KW-0449">Lipoprotein</keyword>
<keyword evidence="4 8" id="KW-0732">Signal</keyword>
<evidence type="ECO:0000256" key="1">
    <source>
        <dbReference type="ARBA" id="ARBA00004589"/>
    </source>
</evidence>
<keyword evidence="6" id="KW-0325">Glycoprotein</keyword>
<keyword evidence="5" id="KW-1133">Transmembrane helix</keyword>
<dbReference type="AlphaFoldDB" id="A0A8S1DHR8"/>
<evidence type="ECO:0000256" key="6">
    <source>
        <dbReference type="ARBA" id="ARBA00023180"/>
    </source>
</evidence>
<feature type="signal peptide" evidence="8">
    <location>
        <begin position="1"/>
        <end position="19"/>
    </location>
</feature>
<dbReference type="InterPro" id="IPR031424">
    <property type="entry name" value="QVR-like"/>
</dbReference>
<sequence>MRSLLLLCVFLLAFRQGMTLKCYLCGSAGGINAGQPSCGDPFNKSQAKICDAEGFVCMTTKVQGLSTARSCVPKGTTCNPINSALPPQLKIDCKICDTDLCNGADSNSAAPRSTATWTVLSFGAAAFVFRHFY</sequence>
<dbReference type="OrthoDB" id="7555457at2759"/>
<dbReference type="EMBL" id="CADEPI010000212">
    <property type="protein sequence ID" value="CAB3380616.1"/>
    <property type="molecule type" value="Genomic_DNA"/>
</dbReference>
<dbReference type="SUPFAM" id="SSF57302">
    <property type="entry name" value="Snake toxin-like"/>
    <property type="match status" value="1"/>
</dbReference>
<dbReference type="Pfam" id="PF17064">
    <property type="entry name" value="QVR"/>
    <property type="match status" value="1"/>
</dbReference>
<comment type="caution">
    <text evidence="9">The sequence shown here is derived from an EMBL/GenBank/DDBJ whole genome shotgun (WGS) entry which is preliminary data.</text>
</comment>
<keyword evidence="2" id="KW-0336">GPI-anchor</keyword>
<dbReference type="GO" id="GO:0098552">
    <property type="term" value="C:side of membrane"/>
    <property type="evidence" value="ECO:0007669"/>
    <property type="project" value="UniProtKB-KW"/>
</dbReference>
<dbReference type="PANTHER" id="PTHR33562">
    <property type="entry name" value="ATILLA, ISOFORM B-RELATED-RELATED"/>
    <property type="match status" value="1"/>
</dbReference>
<dbReference type="GO" id="GO:0032222">
    <property type="term" value="P:regulation of synaptic transmission, cholinergic"/>
    <property type="evidence" value="ECO:0007669"/>
    <property type="project" value="InterPro"/>
</dbReference>
<name>A0A8S1DHR8_9INSE</name>
<evidence type="ECO:0000256" key="4">
    <source>
        <dbReference type="ARBA" id="ARBA00022729"/>
    </source>
</evidence>
<feature type="chain" id="PRO_5035813826" description="Protein quiver" evidence="8">
    <location>
        <begin position="20"/>
        <end position="133"/>
    </location>
</feature>
<keyword evidence="10" id="KW-1185">Reference proteome</keyword>
<proteinExistence type="predicted"/>
<reference evidence="9 10" key="1">
    <citation type="submission" date="2020-04" db="EMBL/GenBank/DDBJ databases">
        <authorList>
            <person name="Alioto T."/>
            <person name="Alioto T."/>
            <person name="Gomez Garrido J."/>
        </authorList>
    </citation>
    <scope>NUCLEOTIDE SEQUENCE [LARGE SCALE GENOMIC DNA]</scope>
</reference>
<evidence type="ECO:0000256" key="2">
    <source>
        <dbReference type="ARBA" id="ARBA00022622"/>
    </source>
</evidence>
<evidence type="ECO:0000256" key="8">
    <source>
        <dbReference type="SAM" id="SignalP"/>
    </source>
</evidence>
<dbReference type="PANTHER" id="PTHR33562:SF20">
    <property type="entry name" value="PROTEIN QUIVER"/>
    <property type="match status" value="1"/>
</dbReference>
<evidence type="ECO:0000256" key="5">
    <source>
        <dbReference type="ARBA" id="ARBA00022989"/>
    </source>
</evidence>
<evidence type="ECO:0000313" key="10">
    <source>
        <dbReference type="Proteomes" id="UP000494165"/>
    </source>
</evidence>
<comment type="subcellular location">
    <subcellularLocation>
        <location evidence="1">Membrane</location>
        <topology evidence="1">Lipid-anchor</topology>
        <topology evidence="1">GPI-anchor</topology>
    </subcellularLocation>
</comment>
<keyword evidence="3" id="KW-0812">Transmembrane</keyword>
<dbReference type="Proteomes" id="UP000494165">
    <property type="component" value="Unassembled WGS sequence"/>
</dbReference>
<gene>
    <name evidence="9" type="ORF">CLODIP_2_CD13757</name>
</gene>
<accession>A0A8S1DHR8</accession>
<organism evidence="9 10">
    <name type="scientific">Cloeon dipterum</name>
    <dbReference type="NCBI Taxonomy" id="197152"/>
    <lineage>
        <taxon>Eukaryota</taxon>
        <taxon>Metazoa</taxon>
        <taxon>Ecdysozoa</taxon>
        <taxon>Arthropoda</taxon>
        <taxon>Hexapoda</taxon>
        <taxon>Insecta</taxon>
        <taxon>Pterygota</taxon>
        <taxon>Palaeoptera</taxon>
        <taxon>Ephemeroptera</taxon>
        <taxon>Pisciforma</taxon>
        <taxon>Baetidae</taxon>
        <taxon>Cloeon</taxon>
    </lineage>
</organism>
<evidence type="ECO:0000313" key="9">
    <source>
        <dbReference type="EMBL" id="CAB3380616.1"/>
    </source>
</evidence>
<keyword evidence="5" id="KW-0472">Membrane</keyword>
<evidence type="ECO:0000256" key="7">
    <source>
        <dbReference type="ARBA" id="ARBA00023288"/>
    </source>
</evidence>
<evidence type="ECO:0008006" key="11">
    <source>
        <dbReference type="Google" id="ProtNLM"/>
    </source>
</evidence>
<protein>
    <recommendedName>
        <fullName evidence="11">Protein quiver</fullName>
    </recommendedName>
</protein>
<evidence type="ECO:0000256" key="3">
    <source>
        <dbReference type="ARBA" id="ARBA00022692"/>
    </source>
</evidence>
<dbReference type="GO" id="GO:0030431">
    <property type="term" value="P:sleep"/>
    <property type="evidence" value="ECO:0007669"/>
    <property type="project" value="InterPro"/>
</dbReference>